<reference evidence="2" key="1">
    <citation type="submission" date="2019-02" db="EMBL/GenBank/DDBJ databases">
        <title>Deep-cultivation of Planctomycetes and their phenomic and genomic characterization uncovers novel biology.</title>
        <authorList>
            <person name="Wiegand S."/>
            <person name="Jogler M."/>
            <person name="Boedeker C."/>
            <person name="Pinto D."/>
            <person name="Vollmers J."/>
            <person name="Rivas-Marin E."/>
            <person name="Kohn T."/>
            <person name="Peeters S.H."/>
            <person name="Heuer A."/>
            <person name="Rast P."/>
            <person name="Oberbeckmann S."/>
            <person name="Bunk B."/>
            <person name="Jeske O."/>
            <person name="Meyerdierks A."/>
            <person name="Storesund J.E."/>
            <person name="Kallscheuer N."/>
            <person name="Luecker S."/>
            <person name="Lage O.M."/>
            <person name="Pohl T."/>
            <person name="Merkel B.J."/>
            <person name="Hornburger P."/>
            <person name="Mueller R.-W."/>
            <person name="Bruemmer F."/>
            <person name="Labrenz M."/>
            <person name="Spormann A.M."/>
            <person name="Op den Camp H."/>
            <person name="Overmann J."/>
            <person name="Amann R."/>
            <person name="Jetten M.S.M."/>
            <person name="Mascher T."/>
            <person name="Medema M.H."/>
            <person name="Devos D.P."/>
            <person name="Kaster A.-K."/>
            <person name="Ovreas L."/>
            <person name="Rohde M."/>
            <person name="Galperin M.Y."/>
            <person name="Jogler C."/>
        </authorList>
    </citation>
    <scope>NUCLEOTIDE SEQUENCE [LARGE SCALE GENOMIC DNA]</scope>
    <source>
        <strain evidence="2">Pan97</strain>
    </source>
</reference>
<accession>A0A518C4R2</accession>
<evidence type="ECO:0000313" key="2">
    <source>
        <dbReference type="Proteomes" id="UP000318626"/>
    </source>
</evidence>
<dbReference type="KEGG" id="bvo:Pan97_12200"/>
<evidence type="ECO:0000313" key="1">
    <source>
        <dbReference type="EMBL" id="QDU74215.1"/>
    </source>
</evidence>
<protein>
    <submittedName>
        <fullName evidence="1">Uncharacterized protein</fullName>
    </submittedName>
</protein>
<organism evidence="1 2">
    <name type="scientific">Bremerella volcania</name>
    <dbReference type="NCBI Taxonomy" id="2527984"/>
    <lineage>
        <taxon>Bacteria</taxon>
        <taxon>Pseudomonadati</taxon>
        <taxon>Planctomycetota</taxon>
        <taxon>Planctomycetia</taxon>
        <taxon>Pirellulales</taxon>
        <taxon>Pirellulaceae</taxon>
        <taxon>Bremerella</taxon>
    </lineage>
</organism>
<dbReference type="Proteomes" id="UP000318626">
    <property type="component" value="Chromosome"/>
</dbReference>
<name>A0A518C4R2_9BACT</name>
<dbReference type="AlphaFoldDB" id="A0A518C4R2"/>
<proteinExistence type="predicted"/>
<dbReference type="InterPro" id="IPR019658">
    <property type="entry name" value="DUF2515"/>
</dbReference>
<sequence length="311" mass="35395">MTGGVAENCTDCNLEECEKKYEEAKESAKQVLSENGQELNDASEVNRRITKTYADAYQRSNGKFHWMGAAVFVSKQMGCNMRYADHLKKNSVNSGYSWADKALTWLGEKLVDTSNKSDDSKQLLMVGNKAIFEDIYPTYDLYEKSPCCVQLLAKNGKLDKTLARGFAKYDQAEKETDPVKKEALKFDAMYDHADYEQNIVLQQAFEKEENQEAKEGFEAAQTLNKRAQLIGLGQEEQASFDPSCVAKNEFYYKAPPSKFTDRDSRFNDVAVPTLEYYHKLMNEHPEKMQESISTIGENFGKNDLPNYPEVN</sequence>
<keyword evidence="2" id="KW-1185">Reference proteome</keyword>
<dbReference type="Pfam" id="PF10720">
    <property type="entry name" value="DUF2515"/>
    <property type="match status" value="1"/>
</dbReference>
<gene>
    <name evidence="1" type="ORF">Pan97_12200</name>
</gene>
<dbReference type="EMBL" id="CP036289">
    <property type="protein sequence ID" value="QDU74215.1"/>
    <property type="molecule type" value="Genomic_DNA"/>
</dbReference>